<dbReference type="InterPro" id="IPR011990">
    <property type="entry name" value="TPR-like_helical_dom_sf"/>
</dbReference>
<feature type="repeat" description="ANK" evidence="1">
    <location>
        <begin position="117"/>
        <end position="152"/>
    </location>
</feature>
<feature type="repeat" description="ANK" evidence="1">
    <location>
        <begin position="84"/>
        <end position="116"/>
    </location>
</feature>
<feature type="repeat" description="ANK" evidence="1">
    <location>
        <begin position="152"/>
        <end position="184"/>
    </location>
</feature>
<dbReference type="PROSITE" id="PS50088">
    <property type="entry name" value="ANK_REPEAT"/>
    <property type="match status" value="3"/>
</dbReference>
<organism evidence="2 3">
    <name type="scientific">Rubroshorea leprosula</name>
    <dbReference type="NCBI Taxonomy" id="152421"/>
    <lineage>
        <taxon>Eukaryota</taxon>
        <taxon>Viridiplantae</taxon>
        <taxon>Streptophyta</taxon>
        <taxon>Embryophyta</taxon>
        <taxon>Tracheophyta</taxon>
        <taxon>Spermatophyta</taxon>
        <taxon>Magnoliopsida</taxon>
        <taxon>eudicotyledons</taxon>
        <taxon>Gunneridae</taxon>
        <taxon>Pentapetalae</taxon>
        <taxon>rosids</taxon>
        <taxon>malvids</taxon>
        <taxon>Malvales</taxon>
        <taxon>Dipterocarpaceae</taxon>
        <taxon>Rubroshorea</taxon>
    </lineage>
</organism>
<dbReference type="Gene3D" id="1.25.40.20">
    <property type="entry name" value="Ankyrin repeat-containing domain"/>
    <property type="match status" value="2"/>
</dbReference>
<dbReference type="InterPro" id="IPR036770">
    <property type="entry name" value="Ankyrin_rpt-contain_sf"/>
</dbReference>
<dbReference type="PROSITE" id="PS50297">
    <property type="entry name" value="ANK_REP_REGION"/>
    <property type="match status" value="2"/>
</dbReference>
<keyword evidence="3" id="KW-1185">Reference proteome</keyword>
<dbReference type="InterPro" id="IPR051616">
    <property type="entry name" value="Cul2-RING_E3_ligase_SR"/>
</dbReference>
<dbReference type="PANTHER" id="PTHR46224">
    <property type="entry name" value="ANKYRIN REPEAT FAMILY PROTEIN"/>
    <property type="match status" value="1"/>
</dbReference>
<evidence type="ECO:0000313" key="3">
    <source>
        <dbReference type="Proteomes" id="UP001054252"/>
    </source>
</evidence>
<dbReference type="InterPro" id="IPR002110">
    <property type="entry name" value="Ankyrin_rpt"/>
</dbReference>
<gene>
    <name evidence="2" type="ORF">SLEP1_g928</name>
</gene>
<proteinExistence type="predicted"/>
<keyword evidence="1" id="KW-0040">ANK repeat</keyword>
<dbReference type="EMBL" id="BPVZ01000001">
    <property type="protein sequence ID" value="GKU86395.1"/>
    <property type="molecule type" value="Genomic_DNA"/>
</dbReference>
<dbReference type="AlphaFoldDB" id="A0AAV5HN09"/>
<dbReference type="Pfam" id="PF12796">
    <property type="entry name" value="Ank_2"/>
    <property type="match status" value="2"/>
</dbReference>
<comment type="caution">
    <text evidence="2">The sequence shown here is derived from an EMBL/GenBank/DDBJ whole genome shotgun (WGS) entry which is preliminary data.</text>
</comment>
<accession>A0AAV5HN09</accession>
<dbReference type="SUPFAM" id="SSF48403">
    <property type="entry name" value="Ankyrin repeat"/>
    <property type="match status" value="1"/>
</dbReference>
<dbReference type="SUPFAM" id="SSF48452">
    <property type="entry name" value="TPR-like"/>
    <property type="match status" value="1"/>
</dbReference>
<dbReference type="Gene3D" id="1.25.40.10">
    <property type="entry name" value="Tetratricopeptide repeat domain"/>
    <property type="match status" value="1"/>
</dbReference>
<protein>
    <submittedName>
        <fullName evidence="2">Uncharacterized protein</fullName>
    </submittedName>
</protein>
<reference evidence="2 3" key="1">
    <citation type="journal article" date="2021" name="Commun. Biol.">
        <title>The genome of Shorea leprosula (Dipterocarpaceae) highlights the ecological relevance of drought in aseasonal tropical rainforests.</title>
        <authorList>
            <person name="Ng K.K.S."/>
            <person name="Kobayashi M.J."/>
            <person name="Fawcett J.A."/>
            <person name="Hatakeyama M."/>
            <person name="Paape T."/>
            <person name="Ng C.H."/>
            <person name="Ang C.C."/>
            <person name="Tnah L.H."/>
            <person name="Lee C.T."/>
            <person name="Nishiyama T."/>
            <person name="Sese J."/>
            <person name="O'Brien M.J."/>
            <person name="Copetti D."/>
            <person name="Mohd Noor M.I."/>
            <person name="Ong R.C."/>
            <person name="Putra M."/>
            <person name="Sireger I.Z."/>
            <person name="Indrioko S."/>
            <person name="Kosugi Y."/>
            <person name="Izuno A."/>
            <person name="Isagi Y."/>
            <person name="Lee S.L."/>
            <person name="Shimizu K.K."/>
        </authorList>
    </citation>
    <scope>NUCLEOTIDE SEQUENCE [LARGE SCALE GENOMIC DNA]</scope>
    <source>
        <strain evidence="2">214</strain>
    </source>
</reference>
<evidence type="ECO:0000313" key="2">
    <source>
        <dbReference type="EMBL" id="GKU86395.1"/>
    </source>
</evidence>
<name>A0AAV5HN09_9ROSI</name>
<dbReference type="Proteomes" id="UP001054252">
    <property type="component" value="Unassembled WGS sequence"/>
</dbReference>
<dbReference type="PANTHER" id="PTHR46224:SF67">
    <property type="entry name" value="HSP70-HSP90 ORGANIZING PROTEIN 3-LIKE"/>
    <property type="match status" value="1"/>
</dbReference>
<dbReference type="SMART" id="SM00248">
    <property type="entry name" value="ANK"/>
    <property type="match status" value="5"/>
</dbReference>
<sequence length="344" mass="38029">MASPSSSDAGESELCHLFCAASLGDFPLFKKRVTVLQKLGLKIENIKDEDGQNALHVAAAAGATQICRYLVKEVKLDIDSKDGDGNTPLHAAILGEHFATAIYLLENGANPNAASNLLRTSLHYAAEKVVTGPKKLLKLLITKGAEVNAVADVGTPLVQAAFRGNKDFVKILLDNKAEVNVISYQLTTPLLSSILTSSIECVKLLLKREYKLNEYYLMAKLKGEEAFNRKDYHGAIKWYTEAYHCKQTDAAMCSNKSLCWTRLNEGGLALQEATACILLRPDWPKAYHRKGAALMLLKDFKKAADVFYQGWMLDIKSKELECAFREAIEAQRNKQKSSSEIIIE</sequence>
<dbReference type="PRINTS" id="PR01415">
    <property type="entry name" value="ANKYRIN"/>
</dbReference>
<evidence type="ECO:0000256" key="1">
    <source>
        <dbReference type="PROSITE-ProRule" id="PRU00023"/>
    </source>
</evidence>